<evidence type="ECO:0000256" key="1">
    <source>
        <dbReference type="ARBA" id="ARBA00007261"/>
    </source>
</evidence>
<reference evidence="4 5" key="1">
    <citation type="submission" date="2016-10" db="EMBL/GenBank/DDBJ databases">
        <authorList>
            <person name="de Groot N.N."/>
        </authorList>
    </citation>
    <scope>NUCLEOTIDE SEQUENCE [LARGE SCALE GENOMIC DNA]</scope>
    <source>
        <strain evidence="4 5">DSM 18180</strain>
    </source>
</reference>
<gene>
    <name evidence="4" type="ORF">SAMN05428642_101497</name>
</gene>
<dbReference type="GO" id="GO:0046872">
    <property type="term" value="F:metal ion binding"/>
    <property type="evidence" value="ECO:0007669"/>
    <property type="project" value="InterPro"/>
</dbReference>
<feature type="domain" description="Peptidase M16 C-terminal" evidence="3">
    <location>
        <begin position="213"/>
        <end position="388"/>
    </location>
</feature>
<name>A0A1K2IB80_9FLAO</name>
<evidence type="ECO:0000313" key="5">
    <source>
        <dbReference type="Proteomes" id="UP000182544"/>
    </source>
</evidence>
<dbReference type="Pfam" id="PF00675">
    <property type="entry name" value="Peptidase_M16"/>
    <property type="match status" value="1"/>
</dbReference>
<dbReference type="InterPro" id="IPR007863">
    <property type="entry name" value="Peptidase_M16_C"/>
</dbReference>
<keyword evidence="5" id="KW-1185">Reference proteome</keyword>
<proteinExistence type="inferred from homology"/>
<organism evidence="4 5">
    <name type="scientific">Flaviramulus basaltis</name>
    <dbReference type="NCBI Taxonomy" id="369401"/>
    <lineage>
        <taxon>Bacteria</taxon>
        <taxon>Pseudomonadati</taxon>
        <taxon>Bacteroidota</taxon>
        <taxon>Flavobacteriia</taxon>
        <taxon>Flavobacteriales</taxon>
        <taxon>Flavobacteriaceae</taxon>
        <taxon>Flaviramulus</taxon>
    </lineage>
</organism>
<dbReference type="SUPFAM" id="SSF63411">
    <property type="entry name" value="LuxS/MPP-like metallohydrolase"/>
    <property type="match status" value="2"/>
</dbReference>
<dbReference type="EMBL" id="FPKV01000001">
    <property type="protein sequence ID" value="SFZ89676.1"/>
    <property type="molecule type" value="Genomic_DNA"/>
</dbReference>
<protein>
    <submittedName>
        <fullName evidence="4">Predicted Zn-dependent peptidase</fullName>
    </submittedName>
</protein>
<comment type="similarity">
    <text evidence="1">Belongs to the peptidase M16 family.</text>
</comment>
<dbReference type="AlphaFoldDB" id="A0A1K2IB80"/>
<evidence type="ECO:0000259" key="3">
    <source>
        <dbReference type="Pfam" id="PF05193"/>
    </source>
</evidence>
<sequence>MSNKMKTIYIMNTKLFAFILLFFVSISINAQIDRSKQPEAGPAPKITLETPEEFELKNGLKVLVVENHKLPRVSYSLRIDNNPIATGKKAGVESLIGNMLGNGTTSISKDDFNEEIDFLGASLNFGFSGGFASSLSKYSNRIIELMADAAINPLLTEEEFDKEKVKLLENLKSNEKSIDAIGNRVGDALSYGTSHPYGEFITEETINNVTFIDAVAFYERYFNPNNAYLVVIGDIDLKTIKKQIKKHFSAWEKSKETQSAVIAVSPNIEATQINFVDLPTASQSSISITNNVDLKMNDEDYHASLITNNILGGGGEGYLFKNLREEHGYTYGAYSSLSANRYGAGRFEATAKVRNMVTDSAVVQALKEINRIKTEPVDAQTLKDAKAKYVGNFIMGLERPQTVANYALNIKLNNLPQDFYETYLQKINDVTVEDINRVANKYIKSENARVVVVGKGSDVLENLEKTGIPIKYYDVYANAVEKPTYEIPMPADMSADKVLNAYILAIGGKEKLDKVNSVFITAEAELQPGVMMNLAMKKTVKNQALQEITAMGQSIMKSVVDGESGYMVMQGQRKDLSDDELKEAQVESSPFPEVNYLNGGVSLEKIEKIEGQNAYKIKVSDETSIYYSVETGLKIMEVKSAPTGSVSTYFTEYQEVSGIKFPFKIGQSFGPRKLDFLVKEIKVNEGVSDVDFD</sequence>
<dbReference type="PANTHER" id="PTHR11851">
    <property type="entry name" value="METALLOPROTEASE"/>
    <property type="match status" value="1"/>
</dbReference>
<dbReference type="Pfam" id="PF05193">
    <property type="entry name" value="Peptidase_M16_C"/>
    <property type="match status" value="1"/>
</dbReference>
<dbReference type="Proteomes" id="UP000182544">
    <property type="component" value="Unassembled WGS sequence"/>
</dbReference>
<evidence type="ECO:0000313" key="4">
    <source>
        <dbReference type="EMBL" id="SFZ89676.1"/>
    </source>
</evidence>
<dbReference type="PANTHER" id="PTHR11851:SF49">
    <property type="entry name" value="MITOCHONDRIAL-PROCESSING PEPTIDASE SUBUNIT ALPHA"/>
    <property type="match status" value="1"/>
</dbReference>
<dbReference type="STRING" id="369401.SAMN05428642_101497"/>
<dbReference type="InterPro" id="IPR011765">
    <property type="entry name" value="Pept_M16_N"/>
</dbReference>
<dbReference type="InterPro" id="IPR011249">
    <property type="entry name" value="Metalloenz_LuxS/M16"/>
</dbReference>
<dbReference type="InterPro" id="IPR050361">
    <property type="entry name" value="MPP/UQCRC_Complex"/>
</dbReference>
<dbReference type="Gene3D" id="3.30.830.10">
    <property type="entry name" value="Metalloenzyme, LuxS/M16 peptidase-like"/>
    <property type="match status" value="2"/>
</dbReference>
<evidence type="ECO:0000259" key="2">
    <source>
        <dbReference type="Pfam" id="PF00675"/>
    </source>
</evidence>
<feature type="domain" description="Peptidase M16 N-terminal" evidence="2">
    <location>
        <begin position="88"/>
        <end position="178"/>
    </location>
</feature>
<accession>A0A1K2IB80</accession>